<dbReference type="EMBL" id="CP136704">
    <property type="protein sequence ID" value="WOI32838.1"/>
    <property type="molecule type" value="Genomic_DNA"/>
</dbReference>
<feature type="region of interest" description="Disordered" evidence="1">
    <location>
        <begin position="1"/>
        <end position="45"/>
    </location>
</feature>
<keyword evidence="3" id="KW-1185">Reference proteome</keyword>
<feature type="region of interest" description="Disordered" evidence="1">
    <location>
        <begin position="221"/>
        <end position="250"/>
    </location>
</feature>
<proteinExistence type="predicted"/>
<evidence type="ECO:0000313" key="3">
    <source>
        <dbReference type="Proteomes" id="UP001302666"/>
    </source>
</evidence>
<dbReference type="InterPro" id="IPR053842">
    <property type="entry name" value="NikA-like"/>
</dbReference>
<name>A0ABZ0HF74_TRISK</name>
<evidence type="ECO:0000313" key="2">
    <source>
        <dbReference type="EMBL" id="WOI32838.1"/>
    </source>
</evidence>
<protein>
    <submittedName>
        <fullName evidence="2">Plasmid mobilization relaxosome protein MobC</fullName>
    </submittedName>
</protein>
<dbReference type="Pfam" id="PF21983">
    <property type="entry name" value="NikA-like"/>
    <property type="match status" value="1"/>
</dbReference>
<dbReference type="RefSeq" id="WP_317385116.1">
    <property type="nucleotide sequence ID" value="NZ_CP136704.1"/>
</dbReference>
<accession>A0ABZ0HF74</accession>
<evidence type="ECO:0000256" key="1">
    <source>
        <dbReference type="SAM" id="MobiDB-lite"/>
    </source>
</evidence>
<organism evidence="2 3">
    <name type="scientific">Tritonibacter scottomollicae</name>
    <name type="common">Epibacterium scottomollicae</name>
    <dbReference type="NCBI Taxonomy" id="483013"/>
    <lineage>
        <taxon>Bacteria</taxon>
        <taxon>Pseudomonadati</taxon>
        <taxon>Pseudomonadota</taxon>
        <taxon>Alphaproteobacteria</taxon>
        <taxon>Rhodobacterales</taxon>
        <taxon>Paracoccaceae</taxon>
        <taxon>Tritonibacter</taxon>
    </lineage>
</organism>
<gene>
    <name evidence="2" type="primary">mobC</name>
    <name evidence="2" type="ORF">R1T40_18160</name>
</gene>
<dbReference type="Proteomes" id="UP001302666">
    <property type="component" value="Chromosome"/>
</dbReference>
<sequence length="250" mass="26453">MTAIDPTEEQTARRPMSYAGAADTGPCEGRQASPSNPTGAGKARTKEQLTETFVFRCTAAEKAQLRAKAEAAGLPAATLLREALGLTEARRRKPIPRVDPALVLAVGRIGGNLNQIARWLNRAMLAGRVDLDALTVARRLLTIERQLGQIVEAEVEEVVDDAVDLGLGLGGFGGEASDLGAFASDPVFQSERSESGISALKAFFTSARKAAKSGKVAASKHQLVSEPTKPHTACSCSTEFSKNSKKHQAQ</sequence>
<reference evidence="2 3" key="1">
    <citation type="submission" date="2023-10" db="EMBL/GenBank/DDBJ databases">
        <title>Eight complete genome sequences of bacteria isolated from laboratory stock of Giant Kelp gametophytes.</title>
        <authorList>
            <person name="Tolentino B."/>
            <person name="Nuzhdin S."/>
        </authorList>
    </citation>
    <scope>NUCLEOTIDE SEQUENCE [LARGE SCALE GENOMIC DNA]</scope>
    <source>
        <strain evidence="2 3">LC.270.F.C4</strain>
    </source>
</reference>